<gene>
    <name evidence="1" type="ORF">BU25DRAFT_408383</name>
</gene>
<comment type="caution">
    <text evidence="1">The sequence shown here is derived from an EMBL/GenBank/DDBJ whole genome shotgun (WGS) entry which is preliminary data.</text>
</comment>
<keyword evidence="2" id="KW-1185">Reference proteome</keyword>
<accession>A0ACB6SA37</accession>
<protein>
    <submittedName>
        <fullName evidence="1">Uncharacterized protein</fullName>
    </submittedName>
</protein>
<proteinExistence type="predicted"/>
<organism evidence="1 2">
    <name type="scientific">Macroventuria anomochaeta</name>
    <dbReference type="NCBI Taxonomy" id="301207"/>
    <lineage>
        <taxon>Eukaryota</taxon>
        <taxon>Fungi</taxon>
        <taxon>Dikarya</taxon>
        <taxon>Ascomycota</taxon>
        <taxon>Pezizomycotina</taxon>
        <taxon>Dothideomycetes</taxon>
        <taxon>Pleosporomycetidae</taxon>
        <taxon>Pleosporales</taxon>
        <taxon>Pleosporineae</taxon>
        <taxon>Didymellaceae</taxon>
        <taxon>Macroventuria</taxon>
    </lineage>
</organism>
<evidence type="ECO:0000313" key="1">
    <source>
        <dbReference type="EMBL" id="KAF2630445.1"/>
    </source>
</evidence>
<name>A0ACB6SA37_9PLEO</name>
<dbReference type="EMBL" id="MU006707">
    <property type="protein sequence ID" value="KAF2630445.1"/>
    <property type="molecule type" value="Genomic_DNA"/>
</dbReference>
<sequence>MGRIVMHFQGHSVFTVVPRSHTRIGAAARLISKPTCSSECRQEWTSDRGHCTSAIDASSHFSSRPQRPHNASVPSSIGEGDRHYACTESLLTVVTNSKGDAWGITYARPDEKTLFYPEHDLKGYRQLWWMADDWRPESELHKLFRNIGRNEYGESLIEHWGGLEAQHMSTKDLAALPASACNYPAWAERWR</sequence>
<evidence type="ECO:0000313" key="2">
    <source>
        <dbReference type="Proteomes" id="UP000799754"/>
    </source>
</evidence>
<dbReference type="Proteomes" id="UP000799754">
    <property type="component" value="Unassembled WGS sequence"/>
</dbReference>
<reference evidence="1" key="1">
    <citation type="journal article" date="2020" name="Stud. Mycol.">
        <title>101 Dothideomycetes genomes: a test case for predicting lifestyles and emergence of pathogens.</title>
        <authorList>
            <person name="Haridas S."/>
            <person name="Albert R."/>
            <person name="Binder M."/>
            <person name="Bloem J."/>
            <person name="Labutti K."/>
            <person name="Salamov A."/>
            <person name="Andreopoulos B."/>
            <person name="Baker S."/>
            <person name="Barry K."/>
            <person name="Bills G."/>
            <person name="Bluhm B."/>
            <person name="Cannon C."/>
            <person name="Castanera R."/>
            <person name="Culley D."/>
            <person name="Daum C."/>
            <person name="Ezra D."/>
            <person name="Gonzalez J."/>
            <person name="Henrissat B."/>
            <person name="Kuo A."/>
            <person name="Liang C."/>
            <person name="Lipzen A."/>
            <person name="Lutzoni F."/>
            <person name="Magnuson J."/>
            <person name="Mondo S."/>
            <person name="Nolan M."/>
            <person name="Ohm R."/>
            <person name="Pangilinan J."/>
            <person name="Park H.-J."/>
            <person name="Ramirez L."/>
            <person name="Alfaro M."/>
            <person name="Sun H."/>
            <person name="Tritt A."/>
            <person name="Yoshinaga Y."/>
            <person name="Zwiers L.-H."/>
            <person name="Turgeon B."/>
            <person name="Goodwin S."/>
            <person name="Spatafora J."/>
            <person name="Crous P."/>
            <person name="Grigoriev I."/>
        </authorList>
    </citation>
    <scope>NUCLEOTIDE SEQUENCE</scope>
    <source>
        <strain evidence="1">CBS 525.71</strain>
    </source>
</reference>